<dbReference type="Pfam" id="PF18576">
    <property type="entry name" value="HTH_52"/>
    <property type="match status" value="1"/>
</dbReference>
<sequence length="289" mass="34259">MEDILRPLYQERASHKDTLGILLIEKVVTNPKLTEDFDAILFVITENDDQKWTVKHYAFENQKAALHIVSKQQLKDWFTYGSNRKAIEWVIRGKSIFDRNEFIENFKEDLRQFPDEDRKKKMGLEFAKLIKRQEEGKSLFQASQYLDSFNHIVHALHHLARLAVIEKGFYPEITVWDQVKKMEPEFYKLYTELVDSKEPLEKRLELMLIASEFSLSAKTKLGSRHLLEVMAEKDTPWTYSELTNHNELKEYEVDLVVLLEHLIKKELLLVVEQETKGKAIYHRTYQSKK</sequence>
<dbReference type="Gene3D" id="3.30.460.10">
    <property type="entry name" value="Beta Polymerase, domain 2"/>
    <property type="match status" value="1"/>
</dbReference>
<dbReference type="InterPro" id="IPR041143">
    <property type="entry name" value="YgxA_HTH"/>
</dbReference>
<dbReference type="EMBL" id="NPIA01000004">
    <property type="protein sequence ID" value="OZM57088.1"/>
    <property type="molecule type" value="Genomic_DNA"/>
</dbReference>
<evidence type="ECO:0000259" key="3">
    <source>
        <dbReference type="Pfam" id="PF22339"/>
    </source>
</evidence>
<comment type="caution">
    <text evidence="4">The sequence shown here is derived from an EMBL/GenBank/DDBJ whole genome shotgun (WGS) entry which is preliminary data.</text>
</comment>
<evidence type="ECO:0000313" key="4">
    <source>
        <dbReference type="EMBL" id="OZM57088.1"/>
    </source>
</evidence>
<evidence type="ECO:0000259" key="1">
    <source>
        <dbReference type="Pfam" id="PF14540"/>
    </source>
</evidence>
<name>A0A263BU55_9BACI</name>
<dbReference type="Pfam" id="PF14540">
    <property type="entry name" value="NTF-like"/>
    <property type="match status" value="1"/>
</dbReference>
<dbReference type="InterPro" id="IPR029348">
    <property type="entry name" value="NTF-like"/>
</dbReference>
<protein>
    <recommendedName>
        <fullName evidence="6">Nucleotidyltransferase-like domain-containing protein</fullName>
    </recommendedName>
</protein>
<dbReference type="Pfam" id="PF22339">
    <property type="entry name" value="YgxA-like_sub_bind"/>
    <property type="match status" value="1"/>
</dbReference>
<feature type="domain" description="Nucleotidyltransferase-like" evidence="1">
    <location>
        <begin position="1"/>
        <end position="118"/>
    </location>
</feature>
<accession>A0A263BU55</accession>
<reference evidence="4 5" key="2">
    <citation type="submission" date="2017-09" db="EMBL/GenBank/DDBJ databases">
        <title>Bacillus patelloidae sp. nov., isolated from the intestinal tract of a marine limpet.</title>
        <authorList>
            <person name="Liu R."/>
            <person name="Dong C."/>
            <person name="Shao Z."/>
        </authorList>
    </citation>
    <scope>NUCLEOTIDE SEQUENCE [LARGE SCALE GENOMIC DNA]</scope>
    <source>
        <strain evidence="4 5">SA5d-4</strain>
    </source>
</reference>
<keyword evidence="5" id="KW-1185">Reference proteome</keyword>
<dbReference type="Proteomes" id="UP000217083">
    <property type="component" value="Unassembled WGS sequence"/>
</dbReference>
<dbReference type="InterPro" id="IPR054515">
    <property type="entry name" value="YgxA-like_substrate-bd"/>
</dbReference>
<dbReference type="AlphaFoldDB" id="A0A263BU55"/>
<dbReference type="RefSeq" id="WP_094924741.1">
    <property type="nucleotide sequence ID" value="NZ_NPIA01000004.1"/>
</dbReference>
<dbReference type="Gene3D" id="1.20.120.330">
    <property type="entry name" value="Nucleotidyltransferases domain 2"/>
    <property type="match status" value="1"/>
</dbReference>
<dbReference type="Gene3D" id="1.10.10.10">
    <property type="entry name" value="Winged helix-like DNA-binding domain superfamily/Winged helix DNA-binding domain"/>
    <property type="match status" value="1"/>
</dbReference>
<evidence type="ECO:0008006" key="6">
    <source>
        <dbReference type="Google" id="ProtNLM"/>
    </source>
</evidence>
<evidence type="ECO:0000259" key="2">
    <source>
        <dbReference type="Pfam" id="PF18576"/>
    </source>
</evidence>
<evidence type="ECO:0000313" key="5">
    <source>
        <dbReference type="Proteomes" id="UP000217083"/>
    </source>
</evidence>
<feature type="domain" description="YgxA-like helix-turn-helix" evidence="2">
    <location>
        <begin position="224"/>
        <end position="286"/>
    </location>
</feature>
<feature type="domain" description="YgxA-like substrate binding" evidence="3">
    <location>
        <begin position="120"/>
        <end position="217"/>
    </location>
</feature>
<dbReference type="InterPro" id="IPR043519">
    <property type="entry name" value="NT_sf"/>
</dbReference>
<reference evidence="5" key="1">
    <citation type="submission" date="2017-08" db="EMBL/GenBank/DDBJ databases">
        <authorList>
            <person name="Huang Z."/>
        </authorList>
    </citation>
    <scope>NUCLEOTIDE SEQUENCE [LARGE SCALE GENOMIC DNA]</scope>
    <source>
        <strain evidence="5">SA5d-4</strain>
    </source>
</reference>
<organism evidence="4 5">
    <name type="scientific">Lottiidibacillus patelloidae</name>
    <dbReference type="NCBI Taxonomy" id="2670334"/>
    <lineage>
        <taxon>Bacteria</taxon>
        <taxon>Bacillati</taxon>
        <taxon>Bacillota</taxon>
        <taxon>Bacilli</taxon>
        <taxon>Bacillales</taxon>
        <taxon>Bacillaceae</taxon>
        <taxon>Lottiidibacillus</taxon>
    </lineage>
</organism>
<proteinExistence type="predicted"/>
<gene>
    <name evidence="4" type="ORF">CIB95_10005</name>
</gene>
<dbReference type="InterPro" id="IPR036388">
    <property type="entry name" value="WH-like_DNA-bd_sf"/>
</dbReference>